<keyword evidence="7 9" id="KW-1133">Transmembrane helix</keyword>
<protein>
    <submittedName>
        <fullName evidence="11">Putative transport protein</fullName>
    </submittedName>
</protein>
<keyword evidence="8 9" id="KW-0472">Membrane</keyword>
<dbReference type="InterPro" id="IPR006512">
    <property type="entry name" value="YidE_YbjL"/>
</dbReference>
<evidence type="ECO:0000256" key="5">
    <source>
        <dbReference type="ARBA" id="ARBA00022538"/>
    </source>
</evidence>
<feature type="transmembrane region" description="Helical" evidence="9">
    <location>
        <begin position="160"/>
        <end position="181"/>
    </location>
</feature>
<evidence type="ECO:0000256" key="6">
    <source>
        <dbReference type="ARBA" id="ARBA00022692"/>
    </source>
</evidence>
<dbReference type="InterPro" id="IPR038770">
    <property type="entry name" value="Na+/solute_symporter_sf"/>
</dbReference>
<organism evidence="11 12">
    <name type="scientific">Flavobacterium aquicola</name>
    <dbReference type="NCBI Taxonomy" id="1682742"/>
    <lineage>
        <taxon>Bacteria</taxon>
        <taxon>Pseudomonadati</taxon>
        <taxon>Bacteroidota</taxon>
        <taxon>Flavobacteriia</taxon>
        <taxon>Flavobacteriales</taxon>
        <taxon>Flavobacteriaceae</taxon>
        <taxon>Flavobacterium</taxon>
    </lineage>
</organism>
<dbReference type="PANTHER" id="PTHR30445:SF3">
    <property type="entry name" value="TRANSPORT PROTEIN YIDE-RELATED"/>
    <property type="match status" value="1"/>
</dbReference>
<reference evidence="11 12" key="1">
    <citation type="submission" date="2018-08" db="EMBL/GenBank/DDBJ databases">
        <title>Genomic Encyclopedia of Archaeal and Bacterial Type Strains, Phase II (KMG-II): from individual species to whole genera.</title>
        <authorList>
            <person name="Goeker M."/>
        </authorList>
    </citation>
    <scope>NUCLEOTIDE SEQUENCE [LARGE SCALE GENOMIC DNA]</scope>
    <source>
        <strain evidence="11 12">DSM 100880</strain>
    </source>
</reference>
<dbReference type="InterPro" id="IPR036721">
    <property type="entry name" value="RCK_C_sf"/>
</dbReference>
<keyword evidence="3" id="KW-0813">Transport</keyword>
<dbReference type="PROSITE" id="PS51202">
    <property type="entry name" value="RCK_C"/>
    <property type="match status" value="2"/>
</dbReference>
<evidence type="ECO:0000256" key="8">
    <source>
        <dbReference type="ARBA" id="ARBA00023136"/>
    </source>
</evidence>
<keyword evidence="5" id="KW-0630">Potassium</keyword>
<feature type="transmembrane region" description="Helical" evidence="9">
    <location>
        <begin position="512"/>
        <end position="534"/>
    </location>
</feature>
<keyword evidence="5" id="KW-0406">Ion transport</keyword>
<evidence type="ECO:0000256" key="2">
    <source>
        <dbReference type="ARBA" id="ARBA00009854"/>
    </source>
</evidence>
<feature type="transmembrane region" description="Helical" evidence="9">
    <location>
        <begin position="110"/>
        <end position="128"/>
    </location>
</feature>
<dbReference type="EMBL" id="QUNI01000008">
    <property type="protein sequence ID" value="REG97925.1"/>
    <property type="molecule type" value="Genomic_DNA"/>
</dbReference>
<keyword evidence="4" id="KW-1003">Cell membrane</keyword>
<dbReference type="Pfam" id="PF06826">
    <property type="entry name" value="Asp-Al_Ex"/>
    <property type="match status" value="2"/>
</dbReference>
<dbReference type="NCBIfam" id="TIGR01625">
    <property type="entry name" value="YidE_YbjL_dupl"/>
    <property type="match status" value="2"/>
</dbReference>
<dbReference type="Gene3D" id="3.30.70.1450">
    <property type="entry name" value="Regulator of K+ conductance, C-terminal domain"/>
    <property type="match status" value="1"/>
</dbReference>
<evidence type="ECO:0000256" key="9">
    <source>
        <dbReference type="SAM" id="Phobius"/>
    </source>
</evidence>
<evidence type="ECO:0000256" key="7">
    <source>
        <dbReference type="ARBA" id="ARBA00022989"/>
    </source>
</evidence>
<feature type="transmembrane region" description="Helical" evidence="9">
    <location>
        <begin position="263"/>
        <end position="284"/>
    </location>
</feature>
<keyword evidence="12" id="KW-1185">Reference proteome</keyword>
<keyword evidence="5" id="KW-0633">Potassium transport</keyword>
<comment type="caution">
    <text evidence="11">The sequence shown here is derived from an EMBL/GenBank/DDBJ whole genome shotgun (WGS) entry which is preliminary data.</text>
</comment>
<dbReference type="PANTHER" id="PTHR30445">
    <property type="entry name" value="K(+)_H(+) ANTIPORTER SUBUNIT KHTT"/>
    <property type="match status" value="1"/>
</dbReference>
<dbReference type="SUPFAM" id="SSF116726">
    <property type="entry name" value="TrkA C-terminal domain-like"/>
    <property type="match status" value="2"/>
</dbReference>
<gene>
    <name evidence="11" type="ORF">C8P67_10889</name>
</gene>
<sequence>MCVFYYSFVRYFLYQNYSSYSLKNLIFIMFCRKICANVFGFSAVLQRDMIVFNIKDWFWFIRKEIKIKPDFCHIKLPKKIIHLRYIFIKKATVMFEWFNVLFTPTDTPEMTQSLIVLFMAISIGFFAGKIKIGKVSLGVSAVMFVGLFLGHLGFSMEPELIQFVREFGLILFVYGIGIQVGPTFFSSFKKEGLIFNALGVGTVFLGGIITWLLYLAANVKIENAVGLMSGSVTNTPGLGAAKSTLIEIQKQLNLPADHFSDPAIAYAITYPIGVFGIILIIILAKNILKIDLSNEVVLLNKKNKDSENKIVRQKCRVTRPEVVGKTIRQIYKEFIIDGVIISRQKQSGTKVVFSPSLDSIINDKDVLMVVAKQKDINRFIDIVGKVSTDLFIESENDVTAKVLSVTKKTATHKTLAQLDLYNQFGLKVTRVVRSGLEILAQPALELYYGDTLLIVGSKEAIEEAEKIIGNSKKILLEPDFLSLFGGLIFGVVIGSIPIMIPSLPVPLKLGLAAGPLLAALFISRYGGVGVIHSYINNGAIHFMKDFGICMFFAAVGIKAGHGFYDNFVANDGWMWIYYGCYITFIPLTILVLVSRFIFKLNFYQMVGIMSGSYTDPAALAFSTKYLDSDIPNQSYATVYPLVTISRILVAQLLILLLAS</sequence>
<dbReference type="AlphaFoldDB" id="A0A3E0EIE6"/>
<feature type="transmembrane region" description="Helical" evidence="9">
    <location>
        <begin position="576"/>
        <end position="598"/>
    </location>
</feature>
<keyword evidence="6 9" id="KW-0812">Transmembrane</keyword>
<dbReference type="InterPro" id="IPR050144">
    <property type="entry name" value="AAE_transporter"/>
</dbReference>
<evidence type="ECO:0000256" key="4">
    <source>
        <dbReference type="ARBA" id="ARBA00022475"/>
    </source>
</evidence>
<name>A0A3E0EIE6_9FLAO</name>
<dbReference type="Proteomes" id="UP000257136">
    <property type="component" value="Unassembled WGS sequence"/>
</dbReference>
<feature type="transmembrane region" description="Helical" evidence="9">
    <location>
        <begin position="193"/>
        <end position="217"/>
    </location>
</feature>
<comment type="similarity">
    <text evidence="2">Belongs to the AAE transporter (TC 2.A.81) family.</text>
</comment>
<feature type="transmembrane region" description="Helical" evidence="9">
    <location>
        <begin position="638"/>
        <end position="658"/>
    </location>
</feature>
<evidence type="ECO:0000256" key="3">
    <source>
        <dbReference type="ARBA" id="ARBA00022448"/>
    </source>
</evidence>
<accession>A0A3E0EIE6</accession>
<feature type="transmembrane region" description="Helical" evidence="9">
    <location>
        <begin position="605"/>
        <end position="626"/>
    </location>
</feature>
<feature type="transmembrane region" description="Helical" evidence="9">
    <location>
        <begin position="480"/>
        <end position="500"/>
    </location>
</feature>
<dbReference type="NCBIfam" id="NF003007">
    <property type="entry name" value="PRK03818.1"/>
    <property type="match status" value="1"/>
</dbReference>
<evidence type="ECO:0000313" key="12">
    <source>
        <dbReference type="Proteomes" id="UP000257136"/>
    </source>
</evidence>
<feature type="domain" description="RCK C-terminal" evidence="10">
    <location>
        <begin position="294"/>
        <end position="385"/>
    </location>
</feature>
<dbReference type="GO" id="GO:0008324">
    <property type="term" value="F:monoatomic cation transmembrane transporter activity"/>
    <property type="evidence" value="ECO:0007669"/>
    <property type="project" value="InterPro"/>
</dbReference>
<feature type="domain" description="RCK C-terminal" evidence="10">
    <location>
        <begin position="386"/>
        <end position="470"/>
    </location>
</feature>
<evidence type="ECO:0000256" key="1">
    <source>
        <dbReference type="ARBA" id="ARBA00004651"/>
    </source>
</evidence>
<comment type="subcellular location">
    <subcellularLocation>
        <location evidence="1">Cell membrane</location>
        <topology evidence="1">Multi-pass membrane protein</topology>
    </subcellularLocation>
</comment>
<feature type="transmembrane region" description="Helical" evidence="9">
    <location>
        <begin position="135"/>
        <end position="154"/>
    </location>
</feature>
<dbReference type="Pfam" id="PF02080">
    <property type="entry name" value="TrkA_C"/>
    <property type="match status" value="2"/>
</dbReference>
<dbReference type="Gene3D" id="1.20.1530.20">
    <property type="match status" value="1"/>
</dbReference>
<evidence type="ECO:0000313" key="11">
    <source>
        <dbReference type="EMBL" id="REG97925.1"/>
    </source>
</evidence>
<feature type="transmembrane region" description="Helical" evidence="9">
    <location>
        <begin position="25"/>
        <end position="45"/>
    </location>
</feature>
<proteinExistence type="inferred from homology"/>
<dbReference type="GO" id="GO:0006813">
    <property type="term" value="P:potassium ion transport"/>
    <property type="evidence" value="ECO:0007669"/>
    <property type="project" value="UniProtKB-KW"/>
</dbReference>
<dbReference type="GO" id="GO:0005886">
    <property type="term" value="C:plasma membrane"/>
    <property type="evidence" value="ECO:0007669"/>
    <property type="project" value="UniProtKB-SubCell"/>
</dbReference>
<feature type="transmembrane region" description="Helical" evidence="9">
    <location>
        <begin position="546"/>
        <end position="564"/>
    </location>
</feature>
<evidence type="ECO:0000259" key="10">
    <source>
        <dbReference type="PROSITE" id="PS51202"/>
    </source>
</evidence>
<dbReference type="InterPro" id="IPR006037">
    <property type="entry name" value="RCK_C"/>
</dbReference>